<dbReference type="GO" id="GO:0005764">
    <property type="term" value="C:lysosome"/>
    <property type="evidence" value="ECO:0007669"/>
    <property type="project" value="TreeGrafter"/>
</dbReference>
<reference evidence="11" key="1">
    <citation type="journal article" date="2013" name="Genome Biol.">
        <title>Draft genome of the mountain pine beetle, Dendroctonus ponderosae Hopkins, a major forest pest.</title>
        <authorList>
            <person name="Keeling C.I."/>
            <person name="Yuen M.M."/>
            <person name="Liao N.Y."/>
            <person name="Docking T.R."/>
            <person name="Chan S.K."/>
            <person name="Taylor G.A."/>
            <person name="Palmquist D.L."/>
            <person name="Jackman S.D."/>
            <person name="Nguyen A."/>
            <person name="Li M."/>
            <person name="Henderson H."/>
            <person name="Janes J.K."/>
            <person name="Zhao Y."/>
            <person name="Pandoh P."/>
            <person name="Moore R."/>
            <person name="Sperling F.A."/>
            <person name="Huber D.P."/>
            <person name="Birol I."/>
            <person name="Jones S.J."/>
            <person name="Bohlmann J."/>
        </authorList>
    </citation>
    <scope>NUCLEOTIDE SEQUENCE</scope>
</reference>
<keyword evidence="5 8" id="KW-1133">Transmembrane helix</keyword>
<dbReference type="GO" id="GO:0051033">
    <property type="term" value="F:RNA transmembrane transporter activity"/>
    <property type="evidence" value="ECO:0007669"/>
    <property type="project" value="TreeGrafter"/>
</dbReference>
<proteinExistence type="inferred from homology"/>
<evidence type="ECO:0000256" key="8">
    <source>
        <dbReference type="SAM" id="Phobius"/>
    </source>
</evidence>
<evidence type="ECO:0000256" key="9">
    <source>
        <dbReference type="SAM" id="SignalP"/>
    </source>
</evidence>
<feature type="transmembrane region" description="Helical" evidence="8">
    <location>
        <begin position="301"/>
        <end position="326"/>
    </location>
</feature>
<dbReference type="Proteomes" id="UP000019118">
    <property type="component" value="Unassembled WGS sequence"/>
</dbReference>
<dbReference type="GO" id="GO:0005886">
    <property type="term" value="C:plasma membrane"/>
    <property type="evidence" value="ECO:0007669"/>
    <property type="project" value="TreeGrafter"/>
</dbReference>
<dbReference type="PANTHER" id="PTHR12185">
    <property type="entry name" value="SID1 TRANSMEMBRANE FAMILY MEMEBER"/>
    <property type="match status" value="1"/>
</dbReference>
<evidence type="ECO:0000313" key="11">
    <source>
        <dbReference type="Proteomes" id="UP000019118"/>
    </source>
</evidence>
<feature type="transmembrane region" description="Helical" evidence="8">
    <location>
        <begin position="556"/>
        <end position="577"/>
    </location>
</feature>
<evidence type="ECO:0000256" key="6">
    <source>
        <dbReference type="ARBA" id="ARBA00023136"/>
    </source>
</evidence>
<dbReference type="GO" id="GO:0003725">
    <property type="term" value="F:double-stranded RNA binding"/>
    <property type="evidence" value="ECO:0007669"/>
    <property type="project" value="TreeGrafter"/>
</dbReference>
<evidence type="ECO:0000256" key="3">
    <source>
        <dbReference type="ARBA" id="ARBA00022692"/>
    </source>
</evidence>
<feature type="transmembrane region" description="Helical" evidence="8">
    <location>
        <begin position="532"/>
        <end position="550"/>
    </location>
</feature>
<evidence type="ECO:0000256" key="5">
    <source>
        <dbReference type="ARBA" id="ARBA00022989"/>
    </source>
</evidence>
<dbReference type="Pfam" id="PF13965">
    <property type="entry name" value="SID-1_RNA_chan"/>
    <property type="match status" value="1"/>
</dbReference>
<feature type="transmembrane region" description="Helical" evidence="8">
    <location>
        <begin position="672"/>
        <end position="691"/>
    </location>
</feature>
<feature type="transmembrane region" description="Helical" evidence="8">
    <location>
        <begin position="501"/>
        <end position="520"/>
    </location>
</feature>
<reference evidence="10" key="2">
    <citation type="submission" date="2024-08" db="UniProtKB">
        <authorList>
            <consortium name="EnsemblMetazoa"/>
        </authorList>
    </citation>
    <scope>IDENTIFICATION</scope>
</reference>
<keyword evidence="3 8" id="KW-0812">Transmembrane</keyword>
<evidence type="ECO:0000256" key="1">
    <source>
        <dbReference type="ARBA" id="ARBA00004141"/>
    </source>
</evidence>
<dbReference type="EnsemblMetazoa" id="XM_019904638.1">
    <property type="protein sequence ID" value="XP_019760197.1"/>
    <property type="gene ID" value="LOC109537755"/>
</dbReference>
<feature type="transmembrane region" description="Helical" evidence="8">
    <location>
        <begin position="610"/>
        <end position="632"/>
    </location>
</feature>
<dbReference type="InterPro" id="IPR025958">
    <property type="entry name" value="SID1_TM_fam"/>
</dbReference>
<evidence type="ECO:0000256" key="2">
    <source>
        <dbReference type="ARBA" id="ARBA00006618"/>
    </source>
</evidence>
<feature type="transmembrane region" description="Helical" evidence="8">
    <location>
        <begin position="474"/>
        <end position="495"/>
    </location>
</feature>
<feature type="transmembrane region" description="Helical" evidence="8">
    <location>
        <begin position="380"/>
        <end position="402"/>
    </location>
</feature>
<dbReference type="AlphaFoldDB" id="A0AAR5PH45"/>
<dbReference type="PANTHER" id="PTHR12185:SF14">
    <property type="entry name" value="CHOLESTEROL UPTAKE PROTEIN 1"/>
    <property type="match status" value="1"/>
</dbReference>
<sequence>MKNVHFYAILVLLGSIAVSDLSGLVIINETAQFETEKTIQLSARNEFVLTYPPSSASNPYTVRAWSSDATRDLPILLVARQARQVSSWTVPQVIETSHSNKSMLFYNTSKTLCHDDMQSIINYEESSFSVGPLVLTQTFIVAISTSSPTNVSVTIILEEERDFFMKRDIDYTVMVSPSQSRYKYFAFDENCTDTVVIEVDSTDDVCLTISVQDSACPVMDTNKDIKYEGTYQTVNKKGAITIAKRRYPAGFFLVVVAKPDDYECSQESSIIPMIRSASVMENTIVSTVTFNIRESISTHDYILASMGTLTVVAAFGLLFTGIVFVFNRLGTISRLKPETLVIKDYIEPLTDEEINKIILSKDLTVDTFAKYPKRIRQRAFNYLSHTASIALFYSIPVIQLVVTYQRVVNLTGNQDVCYYNFLCAHPAFGFSDFNHIFSNVGYIFIGIFLILAVLDRQYRIRITKDNGIPVHYGLFHAMGLALTIEGILSACYHICPSQSNYQFDTSFMYVMAVLIMVKLYQNRHPDINATAYSTFSVVGIAIFIAMVGILDGTLFIWVVFLIGYAALIIILSLKIYYLNFVLYGFNQFQTSYQASGLCKEIFVPLRKARFALVCTANLTNFAILGVGLYVYIDNVTDFGTFLLGLLMANTVLHITYYTLMKITHNERICKESLFFGILSMAFWVAAGIFFLDAATLWTVTPAESRQWNQGCVLLGFYDKHDVWHLLSAPALYFTFLYLMYLDDDICDRQQKDIPVF</sequence>
<feature type="chain" id="PRO_5044017692" evidence="9">
    <location>
        <begin position="20"/>
        <end position="756"/>
    </location>
</feature>
<comment type="similarity">
    <text evidence="2">Belongs to the SID1 family.</text>
</comment>
<organism evidence="10 11">
    <name type="scientific">Dendroctonus ponderosae</name>
    <name type="common">Mountain pine beetle</name>
    <dbReference type="NCBI Taxonomy" id="77166"/>
    <lineage>
        <taxon>Eukaryota</taxon>
        <taxon>Metazoa</taxon>
        <taxon>Ecdysozoa</taxon>
        <taxon>Arthropoda</taxon>
        <taxon>Hexapoda</taxon>
        <taxon>Insecta</taxon>
        <taxon>Pterygota</taxon>
        <taxon>Neoptera</taxon>
        <taxon>Endopterygota</taxon>
        <taxon>Coleoptera</taxon>
        <taxon>Polyphaga</taxon>
        <taxon>Cucujiformia</taxon>
        <taxon>Curculionidae</taxon>
        <taxon>Scolytinae</taxon>
        <taxon>Dendroctonus</taxon>
    </lineage>
</organism>
<accession>A0AAR5PH45</accession>
<feature type="transmembrane region" description="Helical" evidence="8">
    <location>
        <begin position="722"/>
        <end position="741"/>
    </location>
</feature>
<name>A0AAR5PH45_DENPD</name>
<feature type="transmembrane region" description="Helical" evidence="8">
    <location>
        <begin position="638"/>
        <end position="660"/>
    </location>
</feature>
<protein>
    <submittedName>
        <fullName evidence="10">Uncharacterized protein</fullName>
    </submittedName>
</protein>
<keyword evidence="11" id="KW-1185">Reference proteome</keyword>
<feature type="transmembrane region" description="Helical" evidence="8">
    <location>
        <begin position="436"/>
        <end position="454"/>
    </location>
</feature>
<evidence type="ECO:0000313" key="10">
    <source>
        <dbReference type="EnsemblMetazoa" id="XP_019760197.1"/>
    </source>
</evidence>
<keyword evidence="7" id="KW-0325">Glycoprotein</keyword>
<feature type="signal peptide" evidence="9">
    <location>
        <begin position="1"/>
        <end position="19"/>
    </location>
</feature>
<comment type="subcellular location">
    <subcellularLocation>
        <location evidence="1">Membrane</location>
        <topology evidence="1">Multi-pass membrane protein</topology>
    </subcellularLocation>
</comment>
<evidence type="ECO:0000256" key="7">
    <source>
        <dbReference type="ARBA" id="ARBA00023180"/>
    </source>
</evidence>
<keyword evidence="4 9" id="KW-0732">Signal</keyword>
<keyword evidence="6 8" id="KW-0472">Membrane</keyword>
<evidence type="ECO:0000256" key="4">
    <source>
        <dbReference type="ARBA" id="ARBA00022729"/>
    </source>
</evidence>